<dbReference type="GO" id="GO:0007155">
    <property type="term" value="P:cell adhesion"/>
    <property type="evidence" value="ECO:0007669"/>
    <property type="project" value="InterPro"/>
</dbReference>
<evidence type="ECO:0000313" key="10">
    <source>
        <dbReference type="Proteomes" id="UP000241803"/>
    </source>
</evidence>
<evidence type="ECO:0000259" key="8">
    <source>
        <dbReference type="Pfam" id="PF07195"/>
    </source>
</evidence>
<evidence type="ECO:0000313" key="9">
    <source>
        <dbReference type="EMBL" id="PSV43001.1"/>
    </source>
</evidence>
<comment type="subcellular location">
    <subcellularLocation>
        <location evidence="5">Secreted</location>
    </subcellularLocation>
    <subcellularLocation>
        <location evidence="5">Bacterial flagellum</location>
    </subcellularLocation>
</comment>
<dbReference type="EMBL" id="PYOC01000015">
    <property type="protein sequence ID" value="PSV43001.1"/>
    <property type="molecule type" value="Genomic_DNA"/>
</dbReference>
<dbReference type="InterPro" id="IPR040026">
    <property type="entry name" value="FliD"/>
</dbReference>
<feature type="coiled-coil region" evidence="5">
    <location>
        <begin position="43"/>
        <end position="70"/>
    </location>
</feature>
<evidence type="ECO:0000256" key="1">
    <source>
        <dbReference type="ARBA" id="ARBA00009764"/>
    </source>
</evidence>
<dbReference type="Proteomes" id="UP000241803">
    <property type="component" value="Unassembled WGS sequence"/>
</dbReference>
<feature type="domain" description="Flagellar hook-associated protein 2 N-terminal" evidence="7">
    <location>
        <begin position="6"/>
        <end position="103"/>
    </location>
</feature>
<dbReference type="AlphaFoldDB" id="A0A2T3L2J1"/>
<keyword evidence="9" id="KW-0282">Flagellum</keyword>
<dbReference type="PANTHER" id="PTHR30288">
    <property type="entry name" value="FLAGELLAR CAP/ASSEMBLY PROTEIN FLID"/>
    <property type="match status" value="1"/>
</dbReference>
<evidence type="ECO:0000256" key="4">
    <source>
        <dbReference type="ARBA" id="ARBA00023143"/>
    </source>
</evidence>
<keyword evidence="9" id="KW-0966">Cell projection</keyword>
<evidence type="ECO:0000256" key="5">
    <source>
        <dbReference type="RuleBase" id="RU362066"/>
    </source>
</evidence>
<comment type="function">
    <text evidence="5">Required for morphogenesis and for the elongation of the flagellar filament by facilitating polymerization of the flagellin monomers at the tip of growing filament. Forms a capping structure, which prevents flagellin subunits (transported through the central channel of the flagellum) from leaking out without polymerization at the distal end.</text>
</comment>
<dbReference type="PANTHER" id="PTHR30288:SF0">
    <property type="entry name" value="FLAGELLAR HOOK-ASSOCIATED PROTEIN 2"/>
    <property type="match status" value="1"/>
</dbReference>
<comment type="caution">
    <text evidence="9">The sequence shown here is derived from an EMBL/GenBank/DDBJ whole genome shotgun (WGS) entry which is preliminary data.</text>
</comment>
<dbReference type="Pfam" id="PF02465">
    <property type="entry name" value="FliD_N"/>
    <property type="match status" value="1"/>
</dbReference>
<evidence type="ECO:0000259" key="7">
    <source>
        <dbReference type="Pfam" id="PF02465"/>
    </source>
</evidence>
<evidence type="ECO:0000256" key="6">
    <source>
        <dbReference type="SAM" id="MobiDB-lite"/>
    </source>
</evidence>
<keyword evidence="4 5" id="KW-0975">Bacterial flagellum</keyword>
<dbReference type="GO" id="GO:0005576">
    <property type="term" value="C:extracellular region"/>
    <property type="evidence" value="ECO:0007669"/>
    <property type="project" value="UniProtKB-SubCell"/>
</dbReference>
<evidence type="ECO:0000256" key="3">
    <source>
        <dbReference type="ARBA" id="ARBA00023054"/>
    </source>
</evidence>
<protein>
    <recommendedName>
        <fullName evidence="5">Flagellar hook-associated protein 2</fullName>
        <shortName evidence="5">HAP2</shortName>
    </recommendedName>
    <alternativeName>
        <fullName evidence="5">Flagellar cap protein</fullName>
    </alternativeName>
</protein>
<sequence length="535" mass="58934">MTGIGSGIDYESMIAAIVGAERAPKDNQLARQEGMNHAEKNALQEIQFTLNSFRDKVEDLNSNRELQKLKASLSNDDVLSASVDSNAVPGEYSFEVKHLAQAQRDQLFKAPEDSMFSTGTISFGAVSVKIDGAGGLQEKLTTEQTDKKAAHVDQVYQKISDDKNLNLDLTKQADRDIAKDILENSANSDFDPDRLASYTEQQKTYDDKITRLNTQGVTIEELQLAINNDPKNDGVKATLVRSGTDVSMVLNAKETGKDNGYSITSSLKASDSSYPDPVPADPANPPKFTSYDPAVHLQDPLDATVMFGTMELTSATNKMENVIDGITLNLKAANKTGETVNVKVERDEASVNSTIKSFVEDYNKIIETVNTYTKSSEDKAAALSGNSATRSMVSRLRGVIGAEYGSSNYNTLSRLGITTNREGGTLKIDQKKLDKALEDDFDAVSKLFLGDESNSQIGMMDQMMLVLDDYHKNGGTYDRRIDQLEINNKQIAEDREKLDSRMEAKTLSLRAYYARMDTQIAQMNQTQNMLVSMLM</sequence>
<dbReference type="InterPro" id="IPR003481">
    <property type="entry name" value="FliD_N"/>
</dbReference>
<evidence type="ECO:0000256" key="2">
    <source>
        <dbReference type="ARBA" id="ARBA00011255"/>
    </source>
</evidence>
<dbReference type="GO" id="GO:0009424">
    <property type="term" value="C:bacterial-type flagellum hook"/>
    <property type="evidence" value="ECO:0007669"/>
    <property type="project" value="UniProtKB-UniRule"/>
</dbReference>
<comment type="subunit">
    <text evidence="2 5">Homopentamer.</text>
</comment>
<name>A0A2T3L2J1_9GAMM</name>
<dbReference type="Pfam" id="PF07195">
    <property type="entry name" value="FliD_C"/>
    <property type="match status" value="1"/>
</dbReference>
<organism evidence="9 10">
    <name type="scientific">Photobacterium indicum</name>
    <dbReference type="NCBI Taxonomy" id="81447"/>
    <lineage>
        <taxon>Bacteria</taxon>
        <taxon>Pseudomonadati</taxon>
        <taxon>Pseudomonadota</taxon>
        <taxon>Gammaproteobacteria</taxon>
        <taxon>Vibrionales</taxon>
        <taxon>Vibrionaceae</taxon>
        <taxon>Photobacterium</taxon>
    </lineage>
</organism>
<proteinExistence type="inferred from homology"/>
<dbReference type="GO" id="GO:0071973">
    <property type="term" value="P:bacterial-type flagellum-dependent cell motility"/>
    <property type="evidence" value="ECO:0007669"/>
    <property type="project" value="TreeGrafter"/>
</dbReference>
<gene>
    <name evidence="9" type="ORF">C9J47_24250</name>
</gene>
<feature type="region of interest" description="Disordered" evidence="6">
    <location>
        <begin position="260"/>
        <end position="283"/>
    </location>
</feature>
<reference evidence="9 10" key="1">
    <citation type="submission" date="2018-03" db="EMBL/GenBank/DDBJ databases">
        <title>Whole genome sequencing of Histamine producing bacteria.</title>
        <authorList>
            <person name="Butler K."/>
        </authorList>
    </citation>
    <scope>NUCLEOTIDE SEQUENCE [LARGE SCALE GENOMIC DNA]</scope>
    <source>
        <strain evidence="9 10">ATCC 19614</strain>
    </source>
</reference>
<accession>A0A2T3L2J1</accession>
<keyword evidence="10" id="KW-1185">Reference proteome</keyword>
<dbReference type="InterPro" id="IPR010809">
    <property type="entry name" value="FliD_C"/>
</dbReference>
<keyword evidence="5" id="KW-0964">Secreted</keyword>
<keyword evidence="3 5" id="KW-0175">Coiled coil</keyword>
<dbReference type="GO" id="GO:0009421">
    <property type="term" value="C:bacterial-type flagellum filament cap"/>
    <property type="evidence" value="ECO:0007669"/>
    <property type="project" value="InterPro"/>
</dbReference>
<feature type="domain" description="Flagellar hook-associated protein 2 C-terminal" evidence="8">
    <location>
        <begin position="302"/>
        <end position="525"/>
    </location>
</feature>
<keyword evidence="9" id="KW-0969">Cilium</keyword>
<comment type="similarity">
    <text evidence="1 5">Belongs to the FliD family.</text>
</comment>
<feature type="compositionally biased region" description="Polar residues" evidence="6">
    <location>
        <begin position="261"/>
        <end position="273"/>
    </location>
</feature>